<keyword evidence="7" id="KW-1185">Reference proteome</keyword>
<dbReference type="Proteomes" id="UP001176940">
    <property type="component" value="Unassembled WGS sequence"/>
</dbReference>
<protein>
    <submittedName>
        <fullName evidence="6">Uncharacterized protein</fullName>
    </submittedName>
</protein>
<dbReference type="Pfam" id="PF00078">
    <property type="entry name" value="RVT_1"/>
    <property type="match status" value="1"/>
</dbReference>
<dbReference type="InterPro" id="IPR003599">
    <property type="entry name" value="Ig_sub"/>
</dbReference>
<evidence type="ECO:0000313" key="7">
    <source>
        <dbReference type="Proteomes" id="UP001176940"/>
    </source>
</evidence>
<feature type="domain" description="Integrase catalytic" evidence="5">
    <location>
        <begin position="1"/>
        <end position="72"/>
    </location>
</feature>
<dbReference type="InterPro" id="IPR012337">
    <property type="entry name" value="RNaseH-like_sf"/>
</dbReference>
<dbReference type="Gene3D" id="2.40.50.40">
    <property type="match status" value="1"/>
</dbReference>
<dbReference type="SMART" id="SM00298">
    <property type="entry name" value="CHROMO"/>
    <property type="match status" value="1"/>
</dbReference>
<dbReference type="InterPro" id="IPR036397">
    <property type="entry name" value="RNaseH_sf"/>
</dbReference>
<dbReference type="PROSITE" id="PS50013">
    <property type="entry name" value="CHROMO_2"/>
    <property type="match status" value="1"/>
</dbReference>
<evidence type="ECO:0000256" key="1">
    <source>
        <dbReference type="ARBA" id="ARBA00004123"/>
    </source>
</evidence>
<reference evidence="6" key="1">
    <citation type="submission" date="2023-07" db="EMBL/GenBank/DDBJ databases">
        <authorList>
            <person name="Stuckert A."/>
        </authorList>
    </citation>
    <scope>NUCLEOTIDE SEQUENCE</scope>
</reference>
<dbReference type="InterPro" id="IPR013106">
    <property type="entry name" value="Ig_V-set"/>
</dbReference>
<dbReference type="InterPro" id="IPR013783">
    <property type="entry name" value="Ig-like_fold"/>
</dbReference>
<dbReference type="SMART" id="SM00409">
    <property type="entry name" value="IG"/>
    <property type="match status" value="1"/>
</dbReference>
<name>A0ABN9KW94_9NEOB</name>
<dbReference type="PROSITE" id="PS50835">
    <property type="entry name" value="IG_LIKE"/>
    <property type="match status" value="1"/>
</dbReference>
<dbReference type="SUPFAM" id="SSF54160">
    <property type="entry name" value="Chromo domain-like"/>
    <property type="match status" value="1"/>
</dbReference>
<evidence type="ECO:0000259" key="3">
    <source>
        <dbReference type="PROSITE" id="PS50013"/>
    </source>
</evidence>
<dbReference type="InterPro" id="IPR016197">
    <property type="entry name" value="Chromo-like_dom_sf"/>
</dbReference>
<evidence type="ECO:0000313" key="6">
    <source>
        <dbReference type="EMBL" id="CAJ0924244.1"/>
    </source>
</evidence>
<evidence type="ECO:0000259" key="4">
    <source>
        <dbReference type="PROSITE" id="PS50835"/>
    </source>
</evidence>
<dbReference type="InterPro" id="IPR036179">
    <property type="entry name" value="Ig-like_dom_sf"/>
</dbReference>
<comment type="caution">
    <text evidence="6">The sequence shown here is derived from an EMBL/GenBank/DDBJ whole genome shotgun (WGS) entry which is preliminary data.</text>
</comment>
<sequence>MGIDLSFSSAFHPQTNGQTERTNQTLETYLRCFVSADQDDWVSFLPLAEFALNNRASSATLVSPFFCNSGFHPRFSSGQVESSDCPGVDSVVDRLQQIWTQVVDNLTLSQEKAQLFANRRRRVGPRLRVGDLVWLSSRHIPMKVSSPKFKPRFIGPYRISEVLNPVSFRLTLPDSFSIHNVFHRSLLRRYVAPMVPSVEPPAPVLVEGELEYIVEKILDSRVSRRKLQYLVKWKGYAQEDNSWVFASDVHASDLVRAFHAAHPGRPGGSGEGSVTPPQGGGTVVNSVAEFTPVVTSGTAASELPPSGVLLVFCFAGSSETQRVYHRAVSSARFHTTNAPETLFTPLQIPCFRAYSSDMVSQTASPVLFNIFINDLVEGLHSKISIFADDTKLCKAVNTREDSILLQMDLDKLETWAERWQMRFNNDKCKVIHMGRGNQYHHYTLNGKPLGKSDREKDLGILVNDKLTWSSQCQAAAAKANRIMGCIKRGSGRVSRNPTFSKVGSSEIGRSYRKVGFGVGRNTKPNAVHWVSIGSQGLKERACPRSREMTMGLQGVVLGVILLLIHDSCAQIVLTQSPDLITVSPGETVTISCKASSNVESYLHWYQQKSGQHPALLIYETSNRYTGVPDRFTGSGYGTDFTLTISRATEDDAADYYCQQYQSFPLTQ</sequence>
<dbReference type="SUPFAM" id="SSF53098">
    <property type="entry name" value="Ribonuclease H-like"/>
    <property type="match status" value="1"/>
</dbReference>
<dbReference type="Gene3D" id="3.30.420.10">
    <property type="entry name" value="Ribonuclease H-like superfamily/Ribonuclease H"/>
    <property type="match status" value="1"/>
</dbReference>
<feature type="domain" description="Chromo" evidence="3">
    <location>
        <begin position="212"/>
        <end position="259"/>
    </location>
</feature>
<dbReference type="InterPro" id="IPR050150">
    <property type="entry name" value="IgV_Light_Chain"/>
</dbReference>
<feature type="domain" description="Ig-like" evidence="4">
    <location>
        <begin position="569"/>
        <end position="667"/>
    </location>
</feature>
<dbReference type="InterPro" id="IPR001584">
    <property type="entry name" value="Integrase_cat-core"/>
</dbReference>
<organism evidence="6 7">
    <name type="scientific">Ranitomeya imitator</name>
    <name type="common">mimic poison frog</name>
    <dbReference type="NCBI Taxonomy" id="111125"/>
    <lineage>
        <taxon>Eukaryota</taxon>
        <taxon>Metazoa</taxon>
        <taxon>Chordata</taxon>
        <taxon>Craniata</taxon>
        <taxon>Vertebrata</taxon>
        <taxon>Euteleostomi</taxon>
        <taxon>Amphibia</taxon>
        <taxon>Batrachia</taxon>
        <taxon>Anura</taxon>
        <taxon>Neobatrachia</taxon>
        <taxon>Hyloidea</taxon>
        <taxon>Dendrobatidae</taxon>
        <taxon>Dendrobatinae</taxon>
        <taxon>Ranitomeya</taxon>
    </lineage>
</organism>
<evidence type="ECO:0000256" key="2">
    <source>
        <dbReference type="SAM" id="MobiDB-lite"/>
    </source>
</evidence>
<dbReference type="SUPFAM" id="SSF48726">
    <property type="entry name" value="Immunoglobulin"/>
    <property type="match status" value="1"/>
</dbReference>
<dbReference type="InterPro" id="IPR000953">
    <property type="entry name" value="Chromo/chromo_shadow_dom"/>
</dbReference>
<dbReference type="SMART" id="SM00406">
    <property type="entry name" value="IGv"/>
    <property type="match status" value="1"/>
</dbReference>
<gene>
    <name evidence="6" type="ORF">RIMI_LOCUS2221515</name>
</gene>
<dbReference type="InterPro" id="IPR000477">
    <property type="entry name" value="RT_dom"/>
</dbReference>
<dbReference type="InterPro" id="IPR007110">
    <property type="entry name" value="Ig-like_dom"/>
</dbReference>
<dbReference type="InterPro" id="IPR056924">
    <property type="entry name" value="SH3_Tf2-1"/>
</dbReference>
<accession>A0ABN9KW94</accession>
<dbReference type="EMBL" id="CAUEEQ010003053">
    <property type="protein sequence ID" value="CAJ0924244.1"/>
    <property type="molecule type" value="Genomic_DNA"/>
</dbReference>
<proteinExistence type="predicted"/>
<comment type="subcellular location">
    <subcellularLocation>
        <location evidence="1">Nucleus</location>
    </subcellularLocation>
</comment>
<dbReference type="Pfam" id="PF00385">
    <property type="entry name" value="Chromo"/>
    <property type="match status" value="1"/>
</dbReference>
<dbReference type="PANTHER" id="PTHR23267">
    <property type="entry name" value="IMMUNOGLOBULIN LIGHT CHAIN"/>
    <property type="match status" value="1"/>
</dbReference>
<dbReference type="Pfam" id="PF07686">
    <property type="entry name" value="V-set"/>
    <property type="match status" value="1"/>
</dbReference>
<dbReference type="CDD" id="cd00024">
    <property type="entry name" value="CD_CSD"/>
    <property type="match status" value="1"/>
</dbReference>
<dbReference type="InterPro" id="IPR023780">
    <property type="entry name" value="Chromo_domain"/>
</dbReference>
<dbReference type="PROSITE" id="PS50994">
    <property type="entry name" value="INTEGRASE"/>
    <property type="match status" value="1"/>
</dbReference>
<dbReference type="CDD" id="cd04980">
    <property type="entry name" value="IgV_L_kappa"/>
    <property type="match status" value="1"/>
</dbReference>
<dbReference type="Gene3D" id="2.60.40.10">
    <property type="entry name" value="Immunoglobulins"/>
    <property type="match status" value="1"/>
</dbReference>
<evidence type="ECO:0000259" key="5">
    <source>
        <dbReference type="PROSITE" id="PS50994"/>
    </source>
</evidence>
<feature type="region of interest" description="Disordered" evidence="2">
    <location>
        <begin position="260"/>
        <end position="280"/>
    </location>
</feature>
<dbReference type="Pfam" id="PF24626">
    <property type="entry name" value="SH3_Tf2-1"/>
    <property type="match status" value="1"/>
</dbReference>